<sequence length="301" mass="30907">MTAEISFAGQVAIVTGAGSGLGRAHALALARRGVRVAVNDLAPAEGGAETVALISAEGGEALLCPADVSDGAQVGAMVQAVLDHWGRIDILVNNAGFLRDKSFAKLEMADFDRVVNVHLTGSAHCCKAVWPVMQAQGYGRIVMTSSASGLFGNFGQANYAAAKAGVIGLMKVLSIEGRKHNIFVNALAPTAMTAMTDGLVEAAAAERLDPAAVSPGVLFLTSPEAPNGVILGAGAGAFSLVRILETAGHWLPPEARTPEGIRDHFDRISDPAGLSDPGGAFEQTAKFIRLAEAGLAEETPS</sequence>
<keyword evidence="6" id="KW-1185">Reference proteome</keyword>
<dbReference type="PANTHER" id="PTHR45024">
    <property type="entry name" value="DEHYDROGENASES, SHORT CHAIN"/>
    <property type="match status" value="1"/>
</dbReference>
<dbReference type="InterPro" id="IPR002347">
    <property type="entry name" value="SDR_fam"/>
</dbReference>
<dbReference type="PANTHER" id="PTHR45024:SF2">
    <property type="entry name" value="SCP2 DOMAIN-CONTAINING PROTEIN"/>
    <property type="match status" value="1"/>
</dbReference>
<dbReference type="SUPFAM" id="SSF51735">
    <property type="entry name" value="NAD(P)-binding Rossmann-fold domains"/>
    <property type="match status" value="1"/>
</dbReference>
<comment type="caution">
    <text evidence="5">The sequence shown here is derived from an EMBL/GenBank/DDBJ whole genome shotgun (WGS) entry which is preliminary data.</text>
</comment>
<dbReference type="Proteomes" id="UP000282125">
    <property type="component" value="Unassembled WGS sequence"/>
</dbReference>
<organism evidence="5 6">
    <name type="scientific">Falsigemmobacter faecalis</name>
    <dbReference type="NCBI Taxonomy" id="2488730"/>
    <lineage>
        <taxon>Bacteria</taxon>
        <taxon>Pseudomonadati</taxon>
        <taxon>Pseudomonadota</taxon>
        <taxon>Alphaproteobacteria</taxon>
        <taxon>Rhodobacterales</taxon>
        <taxon>Paracoccaceae</taxon>
        <taxon>Falsigemmobacter</taxon>
    </lineage>
</organism>
<dbReference type="RefSeq" id="WP_124966562.1">
    <property type="nucleotide sequence ID" value="NZ_RRAZ01000041.1"/>
</dbReference>
<evidence type="ECO:0000256" key="3">
    <source>
        <dbReference type="RuleBase" id="RU000363"/>
    </source>
</evidence>
<accession>A0A3P3D5V2</accession>
<proteinExistence type="inferred from homology"/>
<evidence type="ECO:0000313" key="6">
    <source>
        <dbReference type="Proteomes" id="UP000282125"/>
    </source>
</evidence>
<evidence type="ECO:0000256" key="1">
    <source>
        <dbReference type="ARBA" id="ARBA00006484"/>
    </source>
</evidence>
<evidence type="ECO:0000313" key="5">
    <source>
        <dbReference type="EMBL" id="RRH69767.1"/>
    </source>
</evidence>
<dbReference type="OrthoDB" id="9804774at2"/>
<dbReference type="Gene3D" id="3.40.50.720">
    <property type="entry name" value="NAD(P)-binding Rossmann-like Domain"/>
    <property type="match status" value="1"/>
</dbReference>
<dbReference type="GO" id="GO:0016491">
    <property type="term" value="F:oxidoreductase activity"/>
    <property type="evidence" value="ECO:0007669"/>
    <property type="project" value="UniProtKB-KW"/>
</dbReference>
<dbReference type="FunFam" id="3.40.50.720:FF:000084">
    <property type="entry name" value="Short-chain dehydrogenase reductase"/>
    <property type="match status" value="1"/>
</dbReference>
<dbReference type="InterPro" id="IPR057326">
    <property type="entry name" value="KR_dom"/>
</dbReference>
<comment type="similarity">
    <text evidence="1 3">Belongs to the short-chain dehydrogenases/reductases (SDR) family.</text>
</comment>
<protein>
    <submittedName>
        <fullName evidence="5">SDR family NAD(P)-dependent oxidoreductase</fullName>
    </submittedName>
</protein>
<gene>
    <name evidence="5" type="ORF">EG244_18015</name>
</gene>
<dbReference type="InterPro" id="IPR020904">
    <property type="entry name" value="Sc_DH/Rdtase_CS"/>
</dbReference>
<evidence type="ECO:0000256" key="2">
    <source>
        <dbReference type="ARBA" id="ARBA00023002"/>
    </source>
</evidence>
<evidence type="ECO:0000259" key="4">
    <source>
        <dbReference type="SMART" id="SM00822"/>
    </source>
</evidence>
<dbReference type="EMBL" id="RRAZ01000041">
    <property type="protein sequence ID" value="RRH69767.1"/>
    <property type="molecule type" value="Genomic_DNA"/>
</dbReference>
<dbReference type="PROSITE" id="PS00061">
    <property type="entry name" value="ADH_SHORT"/>
    <property type="match status" value="1"/>
</dbReference>
<dbReference type="SMART" id="SM00822">
    <property type="entry name" value="PKS_KR"/>
    <property type="match status" value="1"/>
</dbReference>
<keyword evidence="2" id="KW-0560">Oxidoreductase</keyword>
<dbReference type="InterPro" id="IPR036291">
    <property type="entry name" value="NAD(P)-bd_dom_sf"/>
</dbReference>
<dbReference type="PRINTS" id="PR00080">
    <property type="entry name" value="SDRFAMILY"/>
</dbReference>
<name>A0A3P3D5V2_9RHOB</name>
<feature type="domain" description="Ketoreductase" evidence="4">
    <location>
        <begin position="10"/>
        <end position="203"/>
    </location>
</feature>
<dbReference type="InterPro" id="IPR051687">
    <property type="entry name" value="Peroxisomal_Beta-Oxidation"/>
</dbReference>
<dbReference type="Pfam" id="PF00106">
    <property type="entry name" value="adh_short"/>
    <property type="match status" value="1"/>
</dbReference>
<dbReference type="AlphaFoldDB" id="A0A3P3D5V2"/>
<dbReference type="PRINTS" id="PR00081">
    <property type="entry name" value="GDHRDH"/>
</dbReference>
<reference evidence="5 6" key="1">
    <citation type="submission" date="2018-11" db="EMBL/GenBank/DDBJ databases">
        <title>Gemmobacter sp. nov., YIM 102744-1 draft genome.</title>
        <authorList>
            <person name="Li G."/>
            <person name="Jiang Y."/>
        </authorList>
    </citation>
    <scope>NUCLEOTIDE SEQUENCE [LARGE SCALE GENOMIC DNA]</scope>
    <source>
        <strain evidence="5 6">YIM 102744-1</strain>
    </source>
</reference>